<dbReference type="AlphaFoldDB" id="A0A561VR13"/>
<dbReference type="Proteomes" id="UP000320239">
    <property type="component" value="Unassembled WGS sequence"/>
</dbReference>
<organism evidence="1 2">
    <name type="scientific">Actinoplanes teichomyceticus</name>
    <dbReference type="NCBI Taxonomy" id="1867"/>
    <lineage>
        <taxon>Bacteria</taxon>
        <taxon>Bacillati</taxon>
        <taxon>Actinomycetota</taxon>
        <taxon>Actinomycetes</taxon>
        <taxon>Micromonosporales</taxon>
        <taxon>Micromonosporaceae</taxon>
        <taxon>Actinoplanes</taxon>
    </lineage>
</organism>
<keyword evidence="2" id="KW-1185">Reference proteome</keyword>
<evidence type="ECO:0008006" key="3">
    <source>
        <dbReference type="Google" id="ProtNLM"/>
    </source>
</evidence>
<evidence type="ECO:0000313" key="2">
    <source>
        <dbReference type="Proteomes" id="UP000320239"/>
    </source>
</evidence>
<dbReference type="SUPFAM" id="SSF51004">
    <property type="entry name" value="C-terminal (heme d1) domain of cytochrome cd1-nitrite reductase"/>
    <property type="match status" value="1"/>
</dbReference>
<sequence length="294" mass="31843">MRVISRRTGDGIEVFDADLESARVFPAPPGTRGWAVTSTRDGLVCATDDAVIRLGPDGRQRWRFDAGRPGPHRGAARLDAAFSADDTLVWVYAPHVLADRGDSDEWIVLDAATGTPRSRRPLPVTGHGGSHFPLRDGRMLLDVGEGQDGSRVFLAAADGDVHDYGWGDRVLIDVSPDQRGFMTVEHQEQRDVAFHDLAGGAARFRLGVADFGADPELAVIEWAGGYLDADTAVVVVYGEDGATGEPWWRHHRVAVHTGEVLGDLGIVTIDENDLRPLGDGTYVISDTDGTLRRM</sequence>
<dbReference type="InterPro" id="IPR011048">
    <property type="entry name" value="Haem_d1_sf"/>
</dbReference>
<evidence type="ECO:0000313" key="1">
    <source>
        <dbReference type="EMBL" id="TWG14059.1"/>
    </source>
</evidence>
<reference evidence="1 2" key="1">
    <citation type="submission" date="2019-06" db="EMBL/GenBank/DDBJ databases">
        <title>Sequencing the genomes of 1000 actinobacteria strains.</title>
        <authorList>
            <person name="Klenk H.-P."/>
        </authorList>
    </citation>
    <scope>NUCLEOTIDE SEQUENCE [LARGE SCALE GENOMIC DNA]</scope>
    <source>
        <strain evidence="1 2">DSM 43866</strain>
    </source>
</reference>
<comment type="caution">
    <text evidence="1">The sequence shown here is derived from an EMBL/GenBank/DDBJ whole genome shotgun (WGS) entry which is preliminary data.</text>
</comment>
<accession>A0A561VR13</accession>
<name>A0A561VR13_ACTTI</name>
<dbReference type="RefSeq" id="WP_164465813.1">
    <property type="nucleotide sequence ID" value="NZ_BOMX01000161.1"/>
</dbReference>
<protein>
    <recommendedName>
        <fullName evidence="3">WD40 repeat protein</fullName>
    </recommendedName>
</protein>
<gene>
    <name evidence="1" type="ORF">FHX34_104353</name>
</gene>
<dbReference type="EMBL" id="VIWY01000004">
    <property type="protein sequence ID" value="TWG14059.1"/>
    <property type="molecule type" value="Genomic_DNA"/>
</dbReference>
<proteinExistence type="predicted"/>